<name>A0A1M7YVI7_9VIBR</name>
<keyword evidence="1" id="KW-0575">Peroxidase</keyword>
<dbReference type="PANTHER" id="PTHR39624:SF2">
    <property type="entry name" value="OSMC-LIKE PROTEIN"/>
    <property type="match status" value="1"/>
</dbReference>
<proteinExistence type="predicted"/>
<dbReference type="EMBL" id="FRFG01000027">
    <property type="protein sequence ID" value="SHO56654.1"/>
    <property type="molecule type" value="Genomic_DNA"/>
</dbReference>
<dbReference type="EC" id="1.11.1.15" evidence="1"/>
<organism evidence="1 2">
    <name type="scientific">Vibrio quintilis</name>
    <dbReference type="NCBI Taxonomy" id="1117707"/>
    <lineage>
        <taxon>Bacteria</taxon>
        <taxon>Pseudomonadati</taxon>
        <taxon>Pseudomonadota</taxon>
        <taxon>Gammaproteobacteria</taxon>
        <taxon>Vibrionales</taxon>
        <taxon>Vibrionaceae</taxon>
        <taxon>Vibrio</taxon>
    </lineage>
</organism>
<accession>A0A1M7YVI7</accession>
<reference evidence="2" key="1">
    <citation type="submission" date="2016-12" db="EMBL/GenBank/DDBJ databases">
        <authorList>
            <person name="Rodrigo-Torres L."/>
            <person name="Arahal R.D."/>
            <person name="Lucena T."/>
        </authorList>
    </citation>
    <scope>NUCLEOTIDE SEQUENCE [LARGE SCALE GENOMIC DNA]</scope>
</reference>
<dbReference type="GO" id="GO:0004601">
    <property type="term" value="F:peroxidase activity"/>
    <property type="evidence" value="ECO:0007669"/>
    <property type="project" value="UniProtKB-KW"/>
</dbReference>
<protein>
    <submittedName>
        <fullName evidence="1">Peroxiredoxin OsmC</fullName>
        <ecNumber evidence="1">1.11.1.15</ecNumber>
    </submittedName>
</protein>
<dbReference type="InterPro" id="IPR036102">
    <property type="entry name" value="OsmC/Ohrsf"/>
</dbReference>
<dbReference type="Pfam" id="PF02566">
    <property type="entry name" value="OsmC"/>
    <property type="match status" value="1"/>
</dbReference>
<dbReference type="SUPFAM" id="SSF82784">
    <property type="entry name" value="OsmC-like"/>
    <property type="match status" value="1"/>
</dbReference>
<dbReference type="PANTHER" id="PTHR39624">
    <property type="entry name" value="PROTEIN INVOLVED IN RIMO-MEDIATED BETA-METHYLTHIOLATION OF RIBOSOMAL PROTEIN S12 YCAO"/>
    <property type="match status" value="1"/>
</dbReference>
<keyword evidence="2" id="KW-1185">Reference proteome</keyword>
<evidence type="ECO:0000313" key="1">
    <source>
        <dbReference type="EMBL" id="SHO56654.1"/>
    </source>
</evidence>
<dbReference type="RefSeq" id="WP_073582855.1">
    <property type="nucleotide sequence ID" value="NZ_AP024898.1"/>
</dbReference>
<dbReference type="Gene3D" id="3.30.300.20">
    <property type="match status" value="1"/>
</dbReference>
<dbReference type="STRING" id="1117707.VQ7734_02423"/>
<dbReference type="InterPro" id="IPR003718">
    <property type="entry name" value="OsmC/Ohr_fam"/>
</dbReference>
<evidence type="ECO:0000313" key="2">
    <source>
        <dbReference type="Proteomes" id="UP000184600"/>
    </source>
</evidence>
<gene>
    <name evidence="1" type="primary">osmC</name>
    <name evidence="1" type="ORF">VQ7734_02423</name>
</gene>
<dbReference type="Proteomes" id="UP000184600">
    <property type="component" value="Unassembled WGS sequence"/>
</dbReference>
<dbReference type="OrthoDB" id="9789573at2"/>
<keyword evidence="1" id="KW-0560">Oxidoreductase</keyword>
<dbReference type="AlphaFoldDB" id="A0A1M7YVI7"/>
<sequence>MTVTTKSHPTRYKTIFTNGNVTSYSDNTSEKGGHGDGFRPHELIEAALANCISMSIRMYADEHALALDSVSTTVSIDRRETGQVCLQYDIKPEGNLSPAERDELMNLAESCPVRRTLSSEISFQRNGA</sequence>
<dbReference type="InterPro" id="IPR015946">
    <property type="entry name" value="KH_dom-like_a/b"/>
</dbReference>